<proteinExistence type="predicted"/>
<evidence type="ECO:0000256" key="2">
    <source>
        <dbReference type="ARBA" id="ARBA00022692"/>
    </source>
</evidence>
<dbReference type="InterPro" id="IPR010445">
    <property type="entry name" value="LapA_dom"/>
</dbReference>
<evidence type="ECO:0000256" key="5">
    <source>
        <dbReference type="SAM" id="MobiDB-lite"/>
    </source>
</evidence>
<reference evidence="8" key="2">
    <citation type="submission" date="2020-09" db="EMBL/GenBank/DDBJ databases">
        <authorList>
            <person name="Sun Q."/>
            <person name="Zhou Y."/>
        </authorList>
    </citation>
    <scope>NUCLEOTIDE SEQUENCE</scope>
    <source>
        <strain evidence="8">CGMCC 1.12187</strain>
    </source>
</reference>
<reference evidence="8" key="1">
    <citation type="journal article" date="2014" name="Int. J. Syst. Evol. Microbiol.">
        <title>Complete genome sequence of Corynebacterium casei LMG S-19264T (=DSM 44701T), isolated from a smear-ripened cheese.</title>
        <authorList>
            <consortium name="US DOE Joint Genome Institute (JGI-PGF)"/>
            <person name="Walter F."/>
            <person name="Albersmeier A."/>
            <person name="Kalinowski J."/>
            <person name="Ruckert C."/>
        </authorList>
    </citation>
    <scope>NUCLEOTIDE SEQUENCE</scope>
    <source>
        <strain evidence="8">CGMCC 1.12187</strain>
    </source>
</reference>
<feature type="region of interest" description="Disordered" evidence="5">
    <location>
        <begin position="1"/>
        <end position="70"/>
    </location>
</feature>
<keyword evidence="9" id="KW-1185">Reference proteome</keyword>
<evidence type="ECO:0000256" key="6">
    <source>
        <dbReference type="SAM" id="Phobius"/>
    </source>
</evidence>
<feature type="transmembrane region" description="Helical" evidence="6">
    <location>
        <begin position="118"/>
        <end position="141"/>
    </location>
</feature>
<dbReference type="Proteomes" id="UP000638848">
    <property type="component" value="Unassembled WGS sequence"/>
</dbReference>
<feature type="domain" description="Lipopolysaccharide assembly protein A" evidence="7">
    <location>
        <begin position="99"/>
        <end position="159"/>
    </location>
</feature>
<keyword evidence="2 6" id="KW-0812">Transmembrane</keyword>
<dbReference type="EMBL" id="BMEQ01000004">
    <property type="protein sequence ID" value="GGG50566.1"/>
    <property type="molecule type" value="Genomic_DNA"/>
</dbReference>
<keyword evidence="3 6" id="KW-1133">Transmembrane helix</keyword>
<evidence type="ECO:0000259" key="7">
    <source>
        <dbReference type="Pfam" id="PF06305"/>
    </source>
</evidence>
<evidence type="ECO:0000313" key="8">
    <source>
        <dbReference type="EMBL" id="GGG50566.1"/>
    </source>
</evidence>
<organism evidence="8 9">
    <name type="scientific">Kocuria dechangensis</name>
    <dbReference type="NCBI Taxonomy" id="1176249"/>
    <lineage>
        <taxon>Bacteria</taxon>
        <taxon>Bacillati</taxon>
        <taxon>Actinomycetota</taxon>
        <taxon>Actinomycetes</taxon>
        <taxon>Micrococcales</taxon>
        <taxon>Micrococcaceae</taxon>
        <taxon>Kocuria</taxon>
    </lineage>
</organism>
<evidence type="ECO:0000256" key="4">
    <source>
        <dbReference type="ARBA" id="ARBA00023136"/>
    </source>
</evidence>
<keyword evidence="1" id="KW-1003">Cell membrane</keyword>
<comment type="caution">
    <text evidence="8">The sequence shown here is derived from an EMBL/GenBank/DDBJ whole genome shotgun (WGS) entry which is preliminary data.</text>
</comment>
<feature type="compositionally biased region" description="Basic and acidic residues" evidence="5">
    <location>
        <begin position="1"/>
        <end position="15"/>
    </location>
</feature>
<dbReference type="GO" id="GO:0005886">
    <property type="term" value="C:plasma membrane"/>
    <property type="evidence" value="ECO:0007669"/>
    <property type="project" value="InterPro"/>
</dbReference>
<dbReference type="Pfam" id="PF06305">
    <property type="entry name" value="LapA_dom"/>
    <property type="match status" value="1"/>
</dbReference>
<evidence type="ECO:0000313" key="9">
    <source>
        <dbReference type="Proteomes" id="UP000638848"/>
    </source>
</evidence>
<sequence>MDRTPDPSDARRQDDVPGTGTGGPAGQVPDAGTPSSSLEQDDTRRGPRGGGAAAEAPRPRVDTDPRLDEHPKRGIAGTTWIALILGLLILILLLVFILQNNVPADFTYLGWTFNLPLGVAMLLAAIAGALIMALVGSVRLFKLGHRVRMLEREREAIKRALS</sequence>
<evidence type="ECO:0000256" key="1">
    <source>
        <dbReference type="ARBA" id="ARBA00022475"/>
    </source>
</evidence>
<name>A0A917GLW4_9MICC</name>
<dbReference type="RefSeq" id="WP_188535130.1">
    <property type="nucleotide sequence ID" value="NZ_BMEQ01000004.1"/>
</dbReference>
<feature type="compositionally biased region" description="Basic and acidic residues" evidence="5">
    <location>
        <begin position="57"/>
        <end position="70"/>
    </location>
</feature>
<evidence type="ECO:0000256" key="3">
    <source>
        <dbReference type="ARBA" id="ARBA00022989"/>
    </source>
</evidence>
<feature type="transmembrane region" description="Helical" evidence="6">
    <location>
        <begin position="75"/>
        <end position="98"/>
    </location>
</feature>
<dbReference type="AlphaFoldDB" id="A0A917GLW4"/>
<accession>A0A917GLW4</accession>
<keyword evidence="4 6" id="KW-0472">Membrane</keyword>
<protein>
    <submittedName>
        <fullName evidence="8">Membrane protein</fullName>
    </submittedName>
</protein>
<gene>
    <name evidence="8" type="ORF">GCM10011374_11450</name>
</gene>